<keyword evidence="7" id="KW-1185">Reference proteome</keyword>
<keyword evidence="2 5" id="KW-0812">Transmembrane</keyword>
<dbReference type="AlphaFoldDB" id="A9WKR1"/>
<accession>A9WKR1</accession>
<evidence type="ECO:0000256" key="5">
    <source>
        <dbReference type="SAM" id="Phobius"/>
    </source>
</evidence>
<keyword evidence="3 5" id="KW-1133">Transmembrane helix</keyword>
<keyword evidence="6" id="KW-0813">Transport</keyword>
<dbReference type="EMBL" id="CP000910">
    <property type="protein sequence ID" value="ABY21870.1"/>
    <property type="molecule type" value="Genomic_DNA"/>
</dbReference>
<evidence type="ECO:0000313" key="7">
    <source>
        <dbReference type="Proteomes" id="UP000002007"/>
    </source>
</evidence>
<feature type="transmembrane region" description="Helical" evidence="5">
    <location>
        <begin position="56"/>
        <end position="76"/>
    </location>
</feature>
<dbReference type="Proteomes" id="UP000002007">
    <property type="component" value="Chromosome"/>
</dbReference>
<dbReference type="InterPro" id="IPR035906">
    <property type="entry name" value="MetI-like_sf"/>
</dbReference>
<dbReference type="eggNOG" id="COG4209">
    <property type="taxonomic scope" value="Bacteria"/>
</dbReference>
<dbReference type="HOGENOM" id="CLU_183048_0_0_11"/>
<organism evidence="6 7">
    <name type="scientific">Renibacterium salmoninarum (strain ATCC 33209 / DSM 20767 / JCM 11484 / NBRC 15589 / NCIMB 2235)</name>
    <dbReference type="NCBI Taxonomy" id="288705"/>
    <lineage>
        <taxon>Bacteria</taxon>
        <taxon>Bacillati</taxon>
        <taxon>Actinomycetota</taxon>
        <taxon>Actinomycetes</taxon>
        <taxon>Micrococcales</taxon>
        <taxon>Micrococcaceae</taxon>
        <taxon>Renibacterium</taxon>
    </lineage>
</organism>
<name>A9WKR1_RENSM</name>
<dbReference type="GO" id="GO:0016020">
    <property type="term" value="C:membrane"/>
    <property type="evidence" value="ECO:0007669"/>
    <property type="project" value="UniProtKB-SubCell"/>
</dbReference>
<reference evidence="7" key="1">
    <citation type="journal article" date="2008" name="J. Bacteriol.">
        <title>Genome sequence of the fish pathogen Renibacterium salmoninarum suggests reductive evolution away from an environmental Arthrobacter ancestor.</title>
        <authorList>
            <person name="Wiens G.D."/>
            <person name="Rockey D.D."/>
            <person name="Wu Z."/>
            <person name="Chang J."/>
            <person name="Levy R."/>
            <person name="Crane S."/>
            <person name="Chen D.S."/>
            <person name="Capri G.R."/>
            <person name="Burnett J.R."/>
            <person name="Sudheesh P.S."/>
            <person name="Schipma M.J."/>
            <person name="Burd H."/>
            <person name="Bhattacharyya A."/>
            <person name="Rhodes L.D."/>
            <person name="Kaul R."/>
            <person name="Strom M.S."/>
        </authorList>
    </citation>
    <scope>NUCLEOTIDE SEQUENCE [LARGE SCALE GENOMIC DNA]</scope>
    <source>
        <strain evidence="7">ATCC 33209 / DSM 20767 / JCM 11484 / NBRC 15589 / NCIMB 2235</strain>
    </source>
</reference>
<proteinExistence type="predicted"/>
<dbReference type="STRING" id="288705.RSal33209_0114"/>
<evidence type="ECO:0000256" key="3">
    <source>
        <dbReference type="ARBA" id="ARBA00022989"/>
    </source>
</evidence>
<protein>
    <submittedName>
        <fullName evidence="6">ABC-type sugar transport system, permease component</fullName>
    </submittedName>
</protein>
<evidence type="ECO:0000256" key="4">
    <source>
        <dbReference type="ARBA" id="ARBA00023136"/>
    </source>
</evidence>
<keyword evidence="6" id="KW-0762">Sugar transport</keyword>
<evidence type="ECO:0000313" key="6">
    <source>
        <dbReference type="EMBL" id="ABY21870.1"/>
    </source>
</evidence>
<evidence type="ECO:0000256" key="1">
    <source>
        <dbReference type="ARBA" id="ARBA00004141"/>
    </source>
</evidence>
<keyword evidence="4 5" id="KW-0472">Membrane</keyword>
<dbReference type="SUPFAM" id="SSF161098">
    <property type="entry name" value="MetI-like"/>
    <property type="match status" value="1"/>
</dbReference>
<dbReference type="KEGG" id="rsa:RSal33209_0114"/>
<sequence length="97" mass="10239">MPGIFPVILLLFILQLGSILSVGFEQILLQRDNVGPQAGEVLETYVFFNGVQGGPWGVAAAAGLIKGAIGLILVLGSNKLAHKFGHEGIYASGKQRH</sequence>
<evidence type="ECO:0000256" key="2">
    <source>
        <dbReference type="ARBA" id="ARBA00022692"/>
    </source>
</evidence>
<gene>
    <name evidence="6" type="ordered locus">RSal33209_0114</name>
</gene>
<dbReference type="Gene3D" id="1.10.3720.10">
    <property type="entry name" value="MetI-like"/>
    <property type="match status" value="1"/>
</dbReference>
<comment type="subcellular location">
    <subcellularLocation>
        <location evidence="1">Membrane</location>
        <topology evidence="1">Multi-pass membrane protein</topology>
    </subcellularLocation>
</comment>